<comment type="caution">
    <text evidence="1">The sequence shown here is derived from an EMBL/GenBank/DDBJ whole genome shotgun (WGS) entry which is preliminary data.</text>
</comment>
<protein>
    <submittedName>
        <fullName evidence="1">Uncharacterized protein</fullName>
    </submittedName>
</protein>
<evidence type="ECO:0000313" key="1">
    <source>
        <dbReference type="EMBL" id="CAF1028504.1"/>
    </source>
</evidence>
<organism evidence="1 2">
    <name type="scientific">Brachionus calyciflorus</name>
    <dbReference type="NCBI Taxonomy" id="104777"/>
    <lineage>
        <taxon>Eukaryota</taxon>
        <taxon>Metazoa</taxon>
        <taxon>Spiralia</taxon>
        <taxon>Gnathifera</taxon>
        <taxon>Rotifera</taxon>
        <taxon>Eurotatoria</taxon>
        <taxon>Monogononta</taxon>
        <taxon>Pseudotrocha</taxon>
        <taxon>Ploima</taxon>
        <taxon>Brachionidae</taxon>
        <taxon>Brachionus</taxon>
    </lineage>
</organism>
<dbReference type="Proteomes" id="UP000663879">
    <property type="component" value="Unassembled WGS sequence"/>
</dbReference>
<gene>
    <name evidence="1" type="ORF">OXX778_LOCUS17742</name>
</gene>
<sequence>MRKSKFELNSFSSGRKSSDFTSYNNNISDDTTILSMVSKLDNNLNSKNIFKIYKTEPHNYQSIKLRDKHPIKIYIKNENNITNYNCGRDFAEPVIMNHSTTSRHRKNYNSCQALNERRTTHNNKTSNTSQNYCGFLQKKFDSDIKLNGSKINEPILQRRKHSQKKDNSFLLEESFVEMESNYFRKKEPKVIPRMNKLVQTESKHYSLERKNNSTLNLPKITETLKNQESSNFSLFKSMNSNELGNYIDNLIQQFRIKANLCEASVVENTQFNNVIFYPENKEESFVEKKEDVDVLKEAKDEKSIEEVSKLVKNDNTSMDKSSFRTESLTNLIESKAFDEDQDVEDEDLNESTTFINYTHSFEIDEEETLGDEPTYPSISE</sequence>
<keyword evidence="2" id="KW-1185">Reference proteome</keyword>
<dbReference type="AlphaFoldDB" id="A0A814IT40"/>
<accession>A0A814IT40</accession>
<reference evidence="1" key="1">
    <citation type="submission" date="2021-02" db="EMBL/GenBank/DDBJ databases">
        <authorList>
            <person name="Nowell W R."/>
        </authorList>
    </citation>
    <scope>NUCLEOTIDE SEQUENCE</scope>
    <source>
        <strain evidence="1">Ploen Becks lab</strain>
    </source>
</reference>
<evidence type="ECO:0000313" key="2">
    <source>
        <dbReference type="Proteomes" id="UP000663879"/>
    </source>
</evidence>
<proteinExistence type="predicted"/>
<dbReference type="OrthoDB" id="10176416at2759"/>
<name>A0A814IT40_9BILA</name>
<dbReference type="EMBL" id="CAJNOC010004632">
    <property type="protein sequence ID" value="CAF1028504.1"/>
    <property type="molecule type" value="Genomic_DNA"/>
</dbReference>